<feature type="compositionally biased region" description="Low complexity" evidence="1">
    <location>
        <begin position="1839"/>
        <end position="1855"/>
    </location>
</feature>
<feature type="compositionally biased region" description="Gly residues" evidence="1">
    <location>
        <begin position="1140"/>
        <end position="1154"/>
    </location>
</feature>
<dbReference type="GO" id="GO:0044611">
    <property type="term" value="C:nuclear pore inner ring"/>
    <property type="evidence" value="ECO:0007669"/>
    <property type="project" value="TreeGrafter"/>
</dbReference>
<dbReference type="OrthoDB" id="514928at2759"/>
<accession>A0A2P6TRD8</accession>
<dbReference type="GO" id="GO:0006606">
    <property type="term" value="P:protein import into nucleus"/>
    <property type="evidence" value="ECO:0007669"/>
    <property type="project" value="TreeGrafter"/>
</dbReference>
<reference evidence="2 3" key="1">
    <citation type="journal article" date="2018" name="Plant J.">
        <title>Genome sequences of Chlorella sorokiniana UTEX 1602 and Micractinium conductrix SAG 241.80: implications to maltose excretion by a green alga.</title>
        <authorList>
            <person name="Arriola M.B."/>
            <person name="Velmurugan N."/>
            <person name="Zhang Y."/>
            <person name="Plunkett M.H."/>
            <person name="Hondzo H."/>
            <person name="Barney B.M."/>
        </authorList>
    </citation>
    <scope>NUCLEOTIDE SEQUENCE [LARGE SCALE GENOMIC DNA]</scope>
    <source>
        <strain evidence="3">UTEX 1602</strain>
    </source>
</reference>
<keyword evidence="3" id="KW-1185">Reference proteome</keyword>
<organism evidence="2 3">
    <name type="scientific">Chlorella sorokiniana</name>
    <name type="common">Freshwater green alga</name>
    <dbReference type="NCBI Taxonomy" id="3076"/>
    <lineage>
        <taxon>Eukaryota</taxon>
        <taxon>Viridiplantae</taxon>
        <taxon>Chlorophyta</taxon>
        <taxon>core chlorophytes</taxon>
        <taxon>Trebouxiophyceae</taxon>
        <taxon>Chlorellales</taxon>
        <taxon>Chlorellaceae</taxon>
        <taxon>Chlorella clade</taxon>
        <taxon>Chlorella</taxon>
    </lineage>
</organism>
<evidence type="ECO:0000313" key="2">
    <source>
        <dbReference type="EMBL" id="PRW56625.1"/>
    </source>
</evidence>
<feature type="region of interest" description="Disordered" evidence="1">
    <location>
        <begin position="1135"/>
        <end position="1161"/>
    </location>
</feature>
<dbReference type="PANTHER" id="PTHR31431:SF1">
    <property type="entry name" value="NUCLEOPORIN NUP188"/>
    <property type="match status" value="1"/>
</dbReference>
<sequence>MAFDAAALWWPPFQKLYTQLAMSNLEPGAVSAEGLKAALQEYEPWLVKGVAGFRPPSDASRKALETETSLSIGSKRLPVEAGLRAAALDVSRTLNLDEVQAYILLRRWVAKIGTSAAPGGRGSGANGSAAAGAAGAAGAAAISPGATLAPAQRLAVAQLYWAERLHLLKAIEELLWKGECVGSGPLLDVIEGCLSRLLAESLEDSTFQALQANLQGSDSPAGAAGLALPAAASAGALAPAAVAPQSLALAAFPGGTGGAAAASAALAEGRALAAAQERCSLLNILALIYYHPRKQCTPDRFLSLAKLFHSHLFTRALPRAGGAANGGEGGEPSPAQLSIKLATLLLLEMLDVDKALAACVLFADSQFFPLQATLLLLEMLDVDKVLAALAAEQPIDEAAYVFAAPDVKQRVNTELASWWPSASAAHSPVLLAWAAVLCLIRRSGADGGRSGAAAEWEQHARVAHETDALGTLCQLTTHAGLQPNAAEMFNNIVISAMSAAFAAFNFSPAALPLPQLELVARILANLFRDQAALCEGFWAGDRLTDEPLRHFLDDLRGLYPAFPTLLHTLLAALSATADSAASANAYLAQLHGLACLHVLPDQAIEEECNEDGDVYAQQPIPLPGARSLTLPQGVLGEVLPLPEGLSSIDGLWALPPGEDIEHVQLIRWRLSLPDGAGQWILLCRLAEALALVQAPPTGTPAGAARLAAELEELSTGLRLLATFCSKDPQTALELLHVELPTSSAAEGLRGPDLLTLAVQAVAVLAAQPDPPTAVIGDCLTICAALAEGIPGRVVQELLSLCGVSPAHAAAAAAGQAVDVPLLSRLLAAEGATGRYPATQAFLRLLTTLVSAASPAPALQALVVWVLLRLLPEHRHWRYALRAERWRLAGLCLRLVRLALLSAPSPEAEGSEAAAAEGGSAIAAAVAAVLRYDVGMSACLLVALPHHAEQLERAGVDSRSPDEVTAVEECCIEWHRLLPVLLPAGNADARLAPAAFFRPCAAPAAGGLGAGADAAAAGATSAAAILLSYISYPYFGSGERALVMRSMHCLAAAAATAAPGAVFAVLLPQESPEAGVASAARGAIAAAFSPEAAAATPQLMAAACDALVAAVQYHPSLLDALLFPCGLEQALLDKENKSSNTGGGDDAAAAGGGGSKPSKAPAAPRSCLDALWDLLQQRERLQKEQPAVLAKLLQVLAAFWQSSGAAFRAVAVLQRQPGLWGHVAGLLEAAGTAGALSLPALQAGQAGDANAAATWANQEATAALLAAEASALQIAAAECYTWAAGGGGAPAGMPAELSTFIGKLPAGLAPQLLERYSLPLPTASLLASAQQAAAAGGLQLLGAALSDEALWRSMAEGAGLAPQLAAAAQPLLRQFGSQAEAARMLADQAPQIAARNFGSQHSMVGIAQLVMRQAEVPERVASDAEFGRTFVYDSQLFGRRLGSVLLQQLDQLRGLSGWLEAASVGASLEDARLAAITALKALLTTAHKQWAAGGGEGGASAATVAGGSITTAVVQAALAVVADALADVANCAKERAGNAVQAAAAEAAAVDPAGAHLSNLAEAAYCLLLLVQRWGGSGAAAVSAAEEDAAAALCAGLLQATGDWFEALESTDLASFSTSPDAQPAAASIAHSLLAAALVLLPAAPATTDIAAPLSQAQLRLQAVATQLLPLLLAACHRQPPQLVLIVSLATALIDRLVPAAAWLPLVRSHLHFGNLLQSMLVSLHSAAQQAAAARREAAAQQHHHAHHHAAPAGGAPALPAPQQAQQEAQQEAAGLLSPLAAASVEEAVLLLALQLAQTRSGAELLVEQGAVAHALALGKWLLVPEGGDLMGETPAQRHASAGPPGSAAAAGTSPAPGGTGVVDYSNAYRQDGSPNPAHRLWCCVLSLMAVLLAALPGHATVEQAALQLAVEAEPRLLLATDPPAASQQQPLTLAMAQEAKYALFFLCGLARLSGQWRLMLPDSLPAFRRATASFLDFAASPGNEPISCAPVSASERAAARSASAASEGSKAGGALVAIGGSSRAGSSATLALGKGWFEAVAAGAGGSSSTAPAGGYLWQLAERLYSSAQYALAFQLALAPEVGEEELADLGPEWEDVLGVADDCSTNAARRDPSGRRLARTLQALLGLSSQMQDSMGAERLHRHKQAVAAAIGRLAALSAGRRT</sequence>
<feature type="region of interest" description="Disordered" evidence="1">
    <location>
        <begin position="1829"/>
        <end position="1855"/>
    </location>
</feature>
<feature type="region of interest" description="Disordered" evidence="1">
    <location>
        <begin position="1732"/>
        <end position="1771"/>
    </location>
</feature>
<dbReference type="PANTHER" id="PTHR31431">
    <property type="entry name" value="NUCLEOPORIN NUP188 HOMOLOG"/>
    <property type="match status" value="1"/>
</dbReference>
<dbReference type="EMBL" id="LHPG02000008">
    <property type="protein sequence ID" value="PRW56625.1"/>
    <property type="molecule type" value="Genomic_DNA"/>
</dbReference>
<proteinExistence type="predicted"/>
<comment type="caution">
    <text evidence="2">The sequence shown here is derived from an EMBL/GenBank/DDBJ whole genome shotgun (WGS) entry which is preliminary data.</text>
</comment>
<protein>
    <submittedName>
        <fullName evidence="2">Nucleoporin NUP188 like isoform A</fullName>
    </submittedName>
</protein>
<name>A0A2P6TRD8_CHLSO</name>
<dbReference type="GO" id="GO:0006405">
    <property type="term" value="P:RNA export from nucleus"/>
    <property type="evidence" value="ECO:0007669"/>
    <property type="project" value="TreeGrafter"/>
</dbReference>
<dbReference type="Proteomes" id="UP000239899">
    <property type="component" value="Unassembled WGS sequence"/>
</dbReference>
<evidence type="ECO:0000313" key="3">
    <source>
        <dbReference type="Proteomes" id="UP000239899"/>
    </source>
</evidence>
<dbReference type="InterPro" id="IPR044840">
    <property type="entry name" value="Nup188"/>
</dbReference>
<dbReference type="GO" id="GO:0017056">
    <property type="term" value="F:structural constituent of nuclear pore"/>
    <property type="evidence" value="ECO:0007669"/>
    <property type="project" value="InterPro"/>
</dbReference>
<feature type="compositionally biased region" description="Low complexity" evidence="1">
    <location>
        <begin position="1750"/>
        <end position="1771"/>
    </location>
</feature>
<dbReference type="STRING" id="3076.A0A2P6TRD8"/>
<evidence type="ECO:0000256" key="1">
    <source>
        <dbReference type="SAM" id="MobiDB-lite"/>
    </source>
</evidence>
<gene>
    <name evidence="2" type="ORF">C2E21_4622</name>
</gene>